<dbReference type="KEGG" id="pfm:Pyrfu_0306"/>
<dbReference type="STRING" id="694429.Pyrfu_0306"/>
<accession>G0EFD5</accession>
<keyword evidence="2" id="KW-0812">Transmembrane</keyword>
<feature type="compositionally biased region" description="Low complexity" evidence="1">
    <location>
        <begin position="435"/>
        <end position="446"/>
    </location>
</feature>
<dbReference type="HOGENOM" id="CLU_550561_0_0_2"/>
<evidence type="ECO:0000256" key="2">
    <source>
        <dbReference type="SAM" id="Phobius"/>
    </source>
</evidence>
<dbReference type="AlphaFoldDB" id="G0EFD5"/>
<organism evidence="3 4">
    <name type="scientific">Pyrolobus fumarii (strain DSM 11204 / 1A)</name>
    <dbReference type="NCBI Taxonomy" id="694429"/>
    <lineage>
        <taxon>Archaea</taxon>
        <taxon>Thermoproteota</taxon>
        <taxon>Thermoprotei</taxon>
        <taxon>Desulfurococcales</taxon>
        <taxon>Pyrodictiaceae</taxon>
        <taxon>Pyrolobus</taxon>
    </lineage>
</organism>
<sequence>MHDVLLFMLFTLLAHLAHHSPAASMPALHLELDVNNATLSVLVYSDGSAQYVYHLDAILKGLENITGGLRLLYESKTVAEPDSLEHSSLLNITIPAILLNTSAGNASSEKSGSTVLDVRGEFRLGPGLTTTGNGTLVLNDTSLRLNYDILLNETVAVLKASLEPSNTNPDAFKRAVDAICESLKNITGELEWLTLRECSVSSGQARVSLEASVNNMLSDFMMRGLSSTDVANLLKLLEGEYNVTGSYSLRLATRSTNSHIRVELAAGLNATGDIDALMLDYARAKTAITKITIILLSVFGGALGAQVPATTAMFISTPLLAGKPPYTSLTRVAIEGTDDAIRVTIDYRSPRLIYAYPSGDPVADAKKTLGQLARSFRELRTTLDILSMLVDGASKALPETVILKPGDERVRVKPSVTPLEELDKAQIEVVAAGESSTSTTAKPSATGKPTHTSTASTTVPAEEAGGGLDVKTIILVAALAAIAGFVTSLLITRRR</sequence>
<reference evidence="3 4" key="1">
    <citation type="journal article" date="2011" name="Stand. Genomic Sci.">
        <title>Complete genome sequence of the hyperthermophilic chemolithoautotroph Pyrolobus fumarii type strain (1A).</title>
        <authorList>
            <person name="Anderson I."/>
            <person name="Goker M."/>
            <person name="Nolan M."/>
            <person name="Lucas S."/>
            <person name="Hammon N."/>
            <person name="Deshpande S."/>
            <person name="Cheng J.F."/>
            <person name="Tapia R."/>
            <person name="Han C."/>
            <person name="Goodwin L."/>
            <person name="Pitluck S."/>
            <person name="Huntemann M."/>
            <person name="Liolios K."/>
            <person name="Ivanova N."/>
            <person name="Pagani I."/>
            <person name="Mavromatis K."/>
            <person name="Ovchinikova G."/>
            <person name="Pati A."/>
            <person name="Chen A."/>
            <person name="Palaniappan K."/>
            <person name="Land M."/>
            <person name="Hauser L."/>
            <person name="Brambilla E.M."/>
            <person name="Huber H."/>
            <person name="Yasawong M."/>
            <person name="Rohde M."/>
            <person name="Spring S."/>
            <person name="Abt B."/>
            <person name="Sikorski J."/>
            <person name="Wirth R."/>
            <person name="Detter J.C."/>
            <person name="Woyke T."/>
            <person name="Bristow J."/>
            <person name="Eisen J.A."/>
            <person name="Markowitz V."/>
            <person name="Hugenholtz P."/>
            <person name="Kyrpides N.C."/>
            <person name="Klenk H.P."/>
            <person name="Lapidus A."/>
        </authorList>
    </citation>
    <scope>NUCLEOTIDE SEQUENCE [LARGE SCALE GENOMIC DNA]</scope>
    <source>
        <strain evidence="4">DSM 11204 / 1A</strain>
    </source>
</reference>
<dbReference type="eggNOG" id="arCOG07458">
    <property type="taxonomic scope" value="Archaea"/>
</dbReference>
<dbReference type="EMBL" id="CP002838">
    <property type="protein sequence ID" value="AEM38178.1"/>
    <property type="molecule type" value="Genomic_DNA"/>
</dbReference>
<protein>
    <submittedName>
        <fullName evidence="3">Uncharacterized protein</fullName>
    </submittedName>
</protein>
<evidence type="ECO:0000313" key="4">
    <source>
        <dbReference type="Proteomes" id="UP000001037"/>
    </source>
</evidence>
<dbReference type="Proteomes" id="UP000001037">
    <property type="component" value="Chromosome"/>
</dbReference>
<keyword evidence="2" id="KW-1133">Transmembrane helix</keyword>
<keyword evidence="2" id="KW-0472">Membrane</keyword>
<dbReference type="InParanoid" id="G0EFD5"/>
<proteinExistence type="predicted"/>
<feature type="transmembrane region" description="Helical" evidence="2">
    <location>
        <begin position="473"/>
        <end position="492"/>
    </location>
</feature>
<evidence type="ECO:0000256" key="1">
    <source>
        <dbReference type="SAM" id="MobiDB-lite"/>
    </source>
</evidence>
<gene>
    <name evidence="3" type="ordered locus">Pyrfu_0306</name>
</gene>
<keyword evidence="4" id="KW-1185">Reference proteome</keyword>
<evidence type="ECO:0000313" key="3">
    <source>
        <dbReference type="EMBL" id="AEM38178.1"/>
    </source>
</evidence>
<name>G0EFD5_PYRF1</name>
<feature type="compositionally biased region" description="Polar residues" evidence="1">
    <location>
        <begin position="447"/>
        <end position="459"/>
    </location>
</feature>
<feature type="region of interest" description="Disordered" evidence="1">
    <location>
        <begin position="432"/>
        <end position="462"/>
    </location>
</feature>